<dbReference type="AlphaFoldDB" id="A0A2S0M604"/>
<dbReference type="GO" id="GO:0046872">
    <property type="term" value="F:metal ion binding"/>
    <property type="evidence" value="ECO:0007669"/>
    <property type="project" value="UniProtKB-KW"/>
</dbReference>
<feature type="binding site" evidence="3">
    <location>
        <position position="153"/>
    </location>
    <ligand>
        <name>a divalent metal cation</name>
        <dbReference type="ChEBI" id="CHEBI:60240"/>
        <label>2</label>
    </ligand>
</feature>
<dbReference type="FunFam" id="3.20.20.140:FF:000005">
    <property type="entry name" value="TatD family hydrolase"/>
    <property type="match status" value="1"/>
</dbReference>
<feature type="binding site" evidence="3">
    <location>
        <position position="8"/>
    </location>
    <ligand>
        <name>a divalent metal cation</name>
        <dbReference type="ChEBI" id="CHEBI:60240"/>
        <label>1</label>
    </ligand>
</feature>
<reference evidence="4 5" key="1">
    <citation type="journal article" date="2018" name="Genome Announc.">
        <title>Complete genomes of two Megasphaera elsdenii strains, NCIMB 702410 and ATCC 25940.</title>
        <authorList>
            <person name="Hatmaker E.A."/>
            <person name="O'Dell K."/>
            <person name="Riley L.A."/>
            <person name="Klingeman D.M."/>
            <person name="Guss A.M."/>
        </authorList>
    </citation>
    <scope>NUCLEOTIDE SEQUENCE [LARGE SCALE GENOMIC DNA]</scope>
    <source>
        <strain evidence="4 5">NCIMB702410</strain>
    </source>
</reference>
<evidence type="ECO:0000313" key="5">
    <source>
        <dbReference type="Proteomes" id="UP000238358"/>
    </source>
</evidence>
<dbReference type="EMBL" id="CP027569">
    <property type="protein sequence ID" value="AVO26877.1"/>
    <property type="molecule type" value="Genomic_DNA"/>
</dbReference>
<dbReference type="InterPro" id="IPR001130">
    <property type="entry name" value="TatD-like"/>
</dbReference>
<sequence>MLFDTHCHVNDGAYAEDRPAVFDRAAAAGVGLMLCPATDMETSAQCIAMAREHDGLYAAVGIHPEEAAKAQDGDVEKLRQWIRAEEKVVAVGEVGLDYHWPEPARDIQQAVFIDMVKLAVELDVPIIIHDREAHGDTLDILRQYGKGLRGVFHCYSGSLEMTDELLRMGFYFGFDGPLTYPNSKRAKRVAAHLPLERMLIETDCPYLTPQAHRGQRNEPAYVHYVAEEIAALRGIDAAEVARVTTENAKRLFAIP</sequence>
<keyword evidence="2" id="KW-0378">Hydrolase</keyword>
<dbReference type="Gene3D" id="3.20.20.140">
    <property type="entry name" value="Metal-dependent hydrolases"/>
    <property type="match status" value="1"/>
</dbReference>
<evidence type="ECO:0000256" key="1">
    <source>
        <dbReference type="ARBA" id="ARBA00022723"/>
    </source>
</evidence>
<dbReference type="GO" id="GO:0004536">
    <property type="term" value="F:DNA nuclease activity"/>
    <property type="evidence" value="ECO:0007669"/>
    <property type="project" value="InterPro"/>
</dbReference>
<dbReference type="Proteomes" id="UP000238358">
    <property type="component" value="Chromosome"/>
</dbReference>
<name>A0A2S0M604_MEGEL</name>
<dbReference type="InterPro" id="IPR032466">
    <property type="entry name" value="Metal_Hydrolase"/>
</dbReference>
<dbReference type="PIRSF" id="PIRSF005902">
    <property type="entry name" value="DNase_TatD"/>
    <property type="match status" value="1"/>
</dbReference>
<accession>A0A2S0M604</accession>
<dbReference type="Pfam" id="PF01026">
    <property type="entry name" value="TatD_DNase"/>
    <property type="match status" value="1"/>
</dbReference>
<evidence type="ECO:0000313" key="4">
    <source>
        <dbReference type="EMBL" id="AVO26877.1"/>
    </source>
</evidence>
<proteinExistence type="predicted"/>
<feature type="binding site" evidence="3">
    <location>
        <position position="93"/>
    </location>
    <ligand>
        <name>a divalent metal cation</name>
        <dbReference type="ChEBI" id="CHEBI:60240"/>
        <label>1</label>
    </ligand>
</feature>
<dbReference type="GO" id="GO:0016788">
    <property type="term" value="F:hydrolase activity, acting on ester bonds"/>
    <property type="evidence" value="ECO:0007669"/>
    <property type="project" value="InterPro"/>
</dbReference>
<organism evidence="4 5">
    <name type="scientific">Megasphaera elsdenii</name>
    <dbReference type="NCBI Taxonomy" id="907"/>
    <lineage>
        <taxon>Bacteria</taxon>
        <taxon>Bacillati</taxon>
        <taxon>Bacillota</taxon>
        <taxon>Negativicutes</taxon>
        <taxon>Veillonellales</taxon>
        <taxon>Veillonellaceae</taxon>
        <taxon>Megasphaera</taxon>
    </lineage>
</organism>
<dbReference type="CDD" id="cd01310">
    <property type="entry name" value="TatD_DNAse"/>
    <property type="match status" value="1"/>
</dbReference>
<feature type="binding site" evidence="3">
    <location>
        <position position="129"/>
    </location>
    <ligand>
        <name>a divalent metal cation</name>
        <dbReference type="ChEBI" id="CHEBI:60240"/>
        <label>2</label>
    </ligand>
</feature>
<dbReference type="InterPro" id="IPR015991">
    <property type="entry name" value="TatD/YcfH-like"/>
</dbReference>
<dbReference type="OrthoDB" id="9810005at2"/>
<dbReference type="PANTHER" id="PTHR46124:SF2">
    <property type="entry name" value="D-AMINOACYL-TRNA DEACYLASE"/>
    <property type="match status" value="1"/>
</dbReference>
<protein>
    <submittedName>
        <fullName evidence="4">TatD family deoxyribonuclease</fullName>
    </submittedName>
</protein>
<gene>
    <name evidence="4" type="ORF">C6Y28_04215</name>
</gene>
<dbReference type="RefSeq" id="WP_027895143.1">
    <property type="nucleotide sequence ID" value="NZ_CAMFOL010000001.1"/>
</dbReference>
<dbReference type="SUPFAM" id="SSF51556">
    <property type="entry name" value="Metallo-dependent hydrolases"/>
    <property type="match status" value="1"/>
</dbReference>
<dbReference type="InterPro" id="IPR018228">
    <property type="entry name" value="DNase_TatD-rel_CS"/>
</dbReference>
<keyword evidence="1 3" id="KW-0479">Metal-binding</keyword>
<feature type="binding site" evidence="3">
    <location>
        <position position="6"/>
    </location>
    <ligand>
        <name>a divalent metal cation</name>
        <dbReference type="ChEBI" id="CHEBI:60240"/>
        <label>1</label>
    </ligand>
</feature>
<feature type="binding site" evidence="3">
    <location>
        <position position="203"/>
    </location>
    <ligand>
        <name>a divalent metal cation</name>
        <dbReference type="ChEBI" id="CHEBI:60240"/>
        <label>1</label>
    </ligand>
</feature>
<evidence type="ECO:0000256" key="3">
    <source>
        <dbReference type="PIRSR" id="PIRSR005902-1"/>
    </source>
</evidence>
<dbReference type="NCBIfam" id="TIGR00010">
    <property type="entry name" value="YchF/TatD family DNA exonuclease"/>
    <property type="match status" value="1"/>
</dbReference>
<evidence type="ECO:0000256" key="2">
    <source>
        <dbReference type="ARBA" id="ARBA00022801"/>
    </source>
</evidence>
<dbReference type="GO" id="GO:0005829">
    <property type="term" value="C:cytosol"/>
    <property type="evidence" value="ECO:0007669"/>
    <property type="project" value="TreeGrafter"/>
</dbReference>
<dbReference type="PANTHER" id="PTHR46124">
    <property type="entry name" value="D-AMINOACYL-TRNA DEACYLASE"/>
    <property type="match status" value="1"/>
</dbReference>
<dbReference type="PROSITE" id="PS01137">
    <property type="entry name" value="TATD_1"/>
    <property type="match status" value="1"/>
</dbReference>